<protein>
    <submittedName>
        <fullName evidence="1">27337_t:CDS:1</fullName>
    </submittedName>
</protein>
<gene>
    <name evidence="1" type="ORF">GMARGA_LOCUS29235</name>
</gene>
<accession>A0ABN7WDC1</accession>
<keyword evidence="2" id="KW-1185">Reference proteome</keyword>
<dbReference type="EMBL" id="CAJVQB010038951">
    <property type="protein sequence ID" value="CAG8826834.1"/>
    <property type="molecule type" value="Genomic_DNA"/>
</dbReference>
<comment type="caution">
    <text evidence="1">The sequence shown here is derived from an EMBL/GenBank/DDBJ whole genome shotgun (WGS) entry which is preliminary data.</text>
</comment>
<organism evidence="1 2">
    <name type="scientific">Gigaspora margarita</name>
    <dbReference type="NCBI Taxonomy" id="4874"/>
    <lineage>
        <taxon>Eukaryota</taxon>
        <taxon>Fungi</taxon>
        <taxon>Fungi incertae sedis</taxon>
        <taxon>Mucoromycota</taxon>
        <taxon>Glomeromycotina</taxon>
        <taxon>Glomeromycetes</taxon>
        <taxon>Diversisporales</taxon>
        <taxon>Gigasporaceae</taxon>
        <taxon>Gigaspora</taxon>
    </lineage>
</organism>
<evidence type="ECO:0000313" key="1">
    <source>
        <dbReference type="EMBL" id="CAG8826834.1"/>
    </source>
</evidence>
<sequence>MEIFLEWLTDKQIDLQLRCLVKFRKEFYEPIYKFITGYDPIPQIYKENQKVTLPQGNRAYEMPDKMVIWIKGLQDAQITFMNYLILHNGVENALNGFIKWMETWVHLPLCICQLEFEASANSDIANPEKFPLVYEFLKFRIWDIAIHQQQLEGLFNRYDMKINPNIDIHLQESWIQLSGLDGGIQEISQSDLRNIRQNANNLASNKALENYIETSRKEKAHEILNNFFSWQHKK</sequence>
<evidence type="ECO:0000313" key="2">
    <source>
        <dbReference type="Proteomes" id="UP000789901"/>
    </source>
</evidence>
<name>A0ABN7WDC1_GIGMA</name>
<dbReference type="Proteomes" id="UP000789901">
    <property type="component" value="Unassembled WGS sequence"/>
</dbReference>
<proteinExistence type="predicted"/>
<reference evidence="1 2" key="1">
    <citation type="submission" date="2021-06" db="EMBL/GenBank/DDBJ databases">
        <authorList>
            <person name="Kallberg Y."/>
            <person name="Tangrot J."/>
            <person name="Rosling A."/>
        </authorList>
    </citation>
    <scope>NUCLEOTIDE SEQUENCE [LARGE SCALE GENOMIC DNA]</scope>
    <source>
        <strain evidence="1 2">120-4 pot B 10/14</strain>
    </source>
</reference>